<dbReference type="RefSeq" id="WP_154575215.1">
    <property type="nucleotide sequence ID" value="NZ_VUMZ01000028.1"/>
</dbReference>
<evidence type="ECO:0000259" key="2">
    <source>
        <dbReference type="Pfam" id="PF13542"/>
    </source>
</evidence>
<sequence>HLRMQQRLHHCPKCGAVTSKVHDYRTQLVRDVSISGYDTILHLRKRRHVCPKCGKRFDEQIDFLPRYRQFTNRVNLQIFEQLKKCRSIKDIATDNNMSPPTVAKIINEIDFKTRKLPEVLAIDEFRGNAEGERFQCILADPKNHKVVEILPNRRHEMIRHYLGKFSNKRDVRFVVMDMTGGYRKLMKELFPWATIIVDKYHYVRQITFALERIRVEEQKRLSDQWRKYFKRSKYILLKDTRKLTMDDRIQLDNILRISEPLRKAYELKQEFELVKASRDREEASRRLSRWIMRAQKSGLPEFIKVSFTYQNWSREILNSFEYPYTNGYIEGCNNRIKVLKRVSFGMPRFARFRRRIMHIMLN</sequence>
<name>A0A6L5YA74_9FIRM</name>
<dbReference type="GeneID" id="303115883"/>
<proteinExistence type="predicted"/>
<accession>A0A6L5YA74</accession>
<dbReference type="Proteomes" id="UP000474676">
    <property type="component" value="Unassembled WGS sequence"/>
</dbReference>
<keyword evidence="5" id="KW-1185">Reference proteome</keyword>
<dbReference type="InterPro" id="IPR047951">
    <property type="entry name" value="Transpos_ISL3"/>
</dbReference>
<dbReference type="InterPro" id="IPR032877">
    <property type="entry name" value="Transposase_HTH"/>
</dbReference>
<dbReference type="NCBIfam" id="NF033550">
    <property type="entry name" value="transpos_ISL3"/>
    <property type="match status" value="1"/>
</dbReference>
<feature type="domain" description="Transposase IS204/IS1001/IS1096/IS1165 DDE" evidence="1">
    <location>
        <begin position="120"/>
        <end position="356"/>
    </location>
</feature>
<evidence type="ECO:0000259" key="1">
    <source>
        <dbReference type="Pfam" id="PF01610"/>
    </source>
</evidence>
<organism evidence="4 5">
    <name type="scientific">Hornefia butyriciproducens</name>
    <dbReference type="NCBI Taxonomy" id="2652293"/>
    <lineage>
        <taxon>Bacteria</taxon>
        <taxon>Bacillati</taxon>
        <taxon>Bacillota</taxon>
        <taxon>Clostridia</taxon>
        <taxon>Peptostreptococcales</taxon>
        <taxon>Anaerovoracaceae</taxon>
        <taxon>Hornefia</taxon>
    </lineage>
</organism>
<feature type="domain" description="Transposase IS204/IS1001/IS1096/IS1165 helix-turn-helix" evidence="2">
    <location>
        <begin position="59"/>
        <end position="108"/>
    </location>
</feature>
<dbReference type="AlphaFoldDB" id="A0A6L5YA74"/>
<evidence type="ECO:0000313" key="4">
    <source>
        <dbReference type="EMBL" id="MST52852.1"/>
    </source>
</evidence>
<dbReference type="PANTHER" id="PTHR33498">
    <property type="entry name" value="TRANSPOSASE FOR INSERTION SEQUENCE ELEMENT IS1557"/>
    <property type="match status" value="1"/>
</dbReference>
<evidence type="ECO:0000259" key="3">
    <source>
        <dbReference type="Pfam" id="PF14690"/>
    </source>
</evidence>
<dbReference type="InterPro" id="IPR002560">
    <property type="entry name" value="Transposase_DDE"/>
</dbReference>
<dbReference type="PANTHER" id="PTHR33498:SF1">
    <property type="entry name" value="TRANSPOSASE FOR INSERTION SEQUENCE ELEMENT IS1557"/>
    <property type="match status" value="1"/>
</dbReference>
<dbReference type="EMBL" id="VUMZ01000028">
    <property type="protein sequence ID" value="MST52852.1"/>
    <property type="molecule type" value="Genomic_DNA"/>
</dbReference>
<dbReference type="Pfam" id="PF13542">
    <property type="entry name" value="HTH_Tnp_ISL3"/>
    <property type="match status" value="1"/>
</dbReference>
<dbReference type="InterPro" id="IPR029261">
    <property type="entry name" value="Transposase_Znf"/>
</dbReference>
<gene>
    <name evidence="4" type="ORF">FYJ64_11185</name>
</gene>
<dbReference type="Pfam" id="PF01610">
    <property type="entry name" value="DDE_Tnp_ISL3"/>
    <property type="match status" value="1"/>
</dbReference>
<reference evidence="4 5" key="1">
    <citation type="submission" date="2019-08" db="EMBL/GenBank/DDBJ databases">
        <title>In-depth cultivation of the pig gut microbiome towards novel bacterial diversity and tailored functional studies.</title>
        <authorList>
            <person name="Wylensek D."/>
            <person name="Hitch T.C.A."/>
            <person name="Clavel T."/>
        </authorList>
    </citation>
    <scope>NUCLEOTIDE SEQUENCE [LARGE SCALE GENOMIC DNA]</scope>
    <source>
        <strain evidence="4 5">WCA-MUC-591-APC-3H</strain>
    </source>
</reference>
<dbReference type="Pfam" id="PF14690">
    <property type="entry name" value="Zn_ribbon_ISL3"/>
    <property type="match status" value="1"/>
</dbReference>
<evidence type="ECO:0000313" key="5">
    <source>
        <dbReference type="Proteomes" id="UP000474676"/>
    </source>
</evidence>
<protein>
    <submittedName>
        <fullName evidence="4">ISL3 family transposase</fullName>
    </submittedName>
</protein>
<feature type="non-terminal residue" evidence="4">
    <location>
        <position position="1"/>
    </location>
</feature>
<feature type="domain" description="Transposase IS204/IS1001/IS1096/IS1165 zinc-finger" evidence="3">
    <location>
        <begin position="8"/>
        <end position="53"/>
    </location>
</feature>
<comment type="caution">
    <text evidence="4">The sequence shown here is derived from an EMBL/GenBank/DDBJ whole genome shotgun (WGS) entry which is preliminary data.</text>
</comment>